<dbReference type="Pfam" id="PF13468">
    <property type="entry name" value="Glyoxalase_3"/>
    <property type="match status" value="1"/>
</dbReference>
<evidence type="ECO:0000259" key="1">
    <source>
        <dbReference type="Pfam" id="PF13468"/>
    </source>
</evidence>
<dbReference type="PANTHER" id="PTHR40265:SF1">
    <property type="entry name" value="GLYOXALASE-LIKE DOMAIN-CONTAINING PROTEIN"/>
    <property type="match status" value="1"/>
</dbReference>
<sequence length="310" mass="34492">MASQSAPESAFDHVILLIPHAQLVSIPQWLSEAFTILDGGVHEGGMTENKLIIFQDGLYLELIAFVDGLDPQHRAMHPWGKQPDGHIIHWAHTILSREEEEGTNTSEERFRAIQARIQDSKVGVKYLDPEPGFRTMADGSKRIWANAIPNFDDYKGQILINQQPFWTFDRTPRSLRAPTTPENTSHSSGVVGVAAISLFIKDKQTLDNVVPLYNAIFNKPGAEETISDNVVRYKWEGAAPAHSEFGKRHFYLYHGVEEAFTQEEMAEANGVVPDIFIKLSLYTKGEAGVVKGTLVKGTLITLELIPVTSS</sequence>
<evidence type="ECO:0000313" key="3">
    <source>
        <dbReference type="Proteomes" id="UP000034112"/>
    </source>
</evidence>
<name>A0A0F9XMP6_TRIHA</name>
<organism evidence="2 3">
    <name type="scientific">Trichoderma harzianum</name>
    <name type="common">Hypocrea lixii</name>
    <dbReference type="NCBI Taxonomy" id="5544"/>
    <lineage>
        <taxon>Eukaryota</taxon>
        <taxon>Fungi</taxon>
        <taxon>Dikarya</taxon>
        <taxon>Ascomycota</taxon>
        <taxon>Pezizomycotina</taxon>
        <taxon>Sordariomycetes</taxon>
        <taxon>Hypocreomycetidae</taxon>
        <taxon>Hypocreales</taxon>
        <taxon>Hypocreaceae</taxon>
        <taxon>Trichoderma</taxon>
    </lineage>
</organism>
<dbReference type="OrthoDB" id="408973at2759"/>
<dbReference type="Proteomes" id="UP000034112">
    <property type="component" value="Unassembled WGS sequence"/>
</dbReference>
<dbReference type="InterPro" id="IPR029068">
    <property type="entry name" value="Glyas_Bleomycin-R_OHBP_Dase"/>
</dbReference>
<gene>
    <name evidence="2" type="ORF">THAR02_02042</name>
</gene>
<reference evidence="3" key="1">
    <citation type="journal article" date="2015" name="Genome Announc.">
        <title>Draft whole-genome sequence of the biocontrol agent Trichoderma harzianum T6776.</title>
        <authorList>
            <person name="Baroncelli R."/>
            <person name="Piaggeschi G."/>
            <person name="Fiorini L."/>
            <person name="Bertolini E."/>
            <person name="Zapparata A."/>
            <person name="Pe M.E."/>
            <person name="Sarrocco S."/>
            <person name="Vannacci G."/>
        </authorList>
    </citation>
    <scope>NUCLEOTIDE SEQUENCE [LARGE SCALE GENOMIC DNA]</scope>
    <source>
        <strain evidence="3">T6776</strain>
    </source>
</reference>
<proteinExistence type="predicted"/>
<accession>A0A0F9XMP6</accession>
<evidence type="ECO:0000313" key="2">
    <source>
        <dbReference type="EMBL" id="KKP05845.1"/>
    </source>
</evidence>
<dbReference type="PANTHER" id="PTHR40265">
    <property type="entry name" value="BLL2707 PROTEIN"/>
    <property type="match status" value="1"/>
</dbReference>
<dbReference type="AlphaFoldDB" id="A0A0F9XMP6"/>
<dbReference type="OMA" id="WANAIPN"/>
<dbReference type="EMBL" id="JOKZ01000039">
    <property type="protein sequence ID" value="KKP05845.1"/>
    <property type="molecule type" value="Genomic_DNA"/>
</dbReference>
<protein>
    <recommendedName>
        <fullName evidence="1">Glyoxalase-like domain-containing protein</fullName>
    </recommendedName>
</protein>
<dbReference type="InterPro" id="IPR025870">
    <property type="entry name" value="Glyoxalase-like_dom"/>
</dbReference>
<dbReference type="Gene3D" id="3.10.180.10">
    <property type="entry name" value="2,3-Dihydroxybiphenyl 1,2-Dioxygenase, domain 1"/>
    <property type="match status" value="1"/>
</dbReference>
<comment type="caution">
    <text evidence="2">The sequence shown here is derived from an EMBL/GenBank/DDBJ whole genome shotgun (WGS) entry which is preliminary data.</text>
</comment>
<feature type="domain" description="Glyoxalase-like" evidence="1">
    <location>
        <begin position="11"/>
        <end position="206"/>
    </location>
</feature>